<dbReference type="RefSeq" id="WP_218595547.1">
    <property type="nucleotide sequence ID" value="NZ_JADQDE010000056.1"/>
</dbReference>
<sequence>MTVIAPELLALGSAVVVAALIGLGWPVPAIGGLMAVGTLFSGSLQWRFHPNVLDDLPEIVRTAVAVTFVVAVAPVLAGTDADLAAHTRLSLVVGASALAGVVIGRGGAYALVRRGRRRGLGRLRAIVIGTGATGSRIERALAANPALGADVVGFIDDGVELAPGFVPLGDMNQLADIVSRLQIQLIIVAQWRGSSAVAVDPLRSMHGLACDIFVLPRFHELHDDASKSQIVAGLPLVRLRRSAFRRGSWRVKRVFDVCSAALALVIVGPVMLGVALAVRLETGPGVIFRQQRIGLNGRVFTLYKFRSLAPVGDEAEVRWNIDGDTRMGPVGRIIRASSLDELPQLVNILKGDMSIVGPRPERPHFVDEFSRDVPGYQHRHRMPAGLTGLAVVRGLRGDTSIRDRAHYDNLYAESWSLWLDIKIIIRTAGHISRSVLGRKSTEPMD</sequence>
<evidence type="ECO:0000256" key="5">
    <source>
        <dbReference type="ARBA" id="ARBA00022989"/>
    </source>
</evidence>
<keyword evidence="4 7" id="KW-0812">Transmembrane</keyword>
<gene>
    <name evidence="9" type="ORF">I4I82_07255</name>
</gene>
<proteinExistence type="inferred from homology"/>
<evidence type="ECO:0000313" key="9">
    <source>
        <dbReference type="EMBL" id="MBW0127479.1"/>
    </source>
</evidence>
<evidence type="ECO:0000313" key="10">
    <source>
        <dbReference type="Proteomes" id="UP000694300"/>
    </source>
</evidence>
<reference evidence="9 10" key="1">
    <citation type="submission" date="2020-11" db="EMBL/GenBank/DDBJ databases">
        <title>Pseudonocardia abyssalis sp. nov. and Pseudonocardia oceani sp. nov., description and phylogenomic analysis of two novel actinomycetes isolated from the deep Southern Ocean.</title>
        <authorList>
            <person name="Parra J."/>
        </authorList>
    </citation>
    <scope>NUCLEOTIDE SEQUENCE [LARGE SCALE GENOMIC DNA]</scope>
    <source>
        <strain evidence="10">KRD185</strain>
    </source>
</reference>
<evidence type="ECO:0000256" key="7">
    <source>
        <dbReference type="SAM" id="Phobius"/>
    </source>
</evidence>
<evidence type="ECO:0000256" key="4">
    <source>
        <dbReference type="ARBA" id="ARBA00022692"/>
    </source>
</evidence>
<dbReference type="PANTHER" id="PTHR30576">
    <property type="entry name" value="COLANIC BIOSYNTHESIS UDP-GLUCOSE LIPID CARRIER TRANSFERASE"/>
    <property type="match status" value="1"/>
</dbReference>
<dbReference type="EMBL" id="JADQDF010000001">
    <property type="protein sequence ID" value="MBW0127479.1"/>
    <property type="molecule type" value="Genomic_DNA"/>
</dbReference>
<dbReference type="InterPro" id="IPR003362">
    <property type="entry name" value="Bact_transf"/>
</dbReference>
<feature type="transmembrane region" description="Helical" evidence="7">
    <location>
        <begin position="254"/>
        <end position="278"/>
    </location>
</feature>
<keyword evidence="5 7" id="KW-1133">Transmembrane helix</keyword>
<evidence type="ECO:0000259" key="8">
    <source>
        <dbReference type="Pfam" id="PF02397"/>
    </source>
</evidence>
<dbReference type="Proteomes" id="UP000694300">
    <property type="component" value="Unassembled WGS sequence"/>
</dbReference>
<feature type="domain" description="Bacterial sugar transferase" evidence="8">
    <location>
        <begin position="252"/>
        <end position="430"/>
    </location>
</feature>
<comment type="caution">
    <text evidence="9">The sequence shown here is derived from an EMBL/GenBank/DDBJ whole genome shotgun (WGS) entry which is preliminary data.</text>
</comment>
<keyword evidence="6 7" id="KW-0472">Membrane</keyword>
<dbReference type="NCBIfam" id="TIGR03025">
    <property type="entry name" value="EPS_sugtrans"/>
    <property type="match status" value="1"/>
</dbReference>
<organism evidence="9 10">
    <name type="scientific">Pseudonocardia oceani</name>
    <dbReference type="NCBI Taxonomy" id="2792013"/>
    <lineage>
        <taxon>Bacteria</taxon>
        <taxon>Bacillati</taxon>
        <taxon>Actinomycetota</taxon>
        <taxon>Actinomycetes</taxon>
        <taxon>Pseudonocardiales</taxon>
        <taxon>Pseudonocardiaceae</taxon>
        <taxon>Pseudonocardia</taxon>
    </lineage>
</organism>
<evidence type="ECO:0000256" key="2">
    <source>
        <dbReference type="ARBA" id="ARBA00006464"/>
    </source>
</evidence>
<comment type="subcellular location">
    <subcellularLocation>
        <location evidence="1">Membrane</location>
        <topology evidence="1">Multi-pass membrane protein</topology>
    </subcellularLocation>
</comment>
<feature type="transmembrane region" description="Helical" evidence="7">
    <location>
        <begin position="89"/>
        <end position="112"/>
    </location>
</feature>
<name>A0ABS6U5G9_9PSEU</name>
<accession>A0ABS6U5G9</accession>
<protein>
    <submittedName>
        <fullName evidence="9">Sugar transferase</fullName>
    </submittedName>
</protein>
<feature type="transmembrane region" description="Helical" evidence="7">
    <location>
        <begin position="59"/>
        <end position="77"/>
    </location>
</feature>
<keyword evidence="3 9" id="KW-0808">Transferase</keyword>
<dbReference type="Pfam" id="PF02397">
    <property type="entry name" value="Bac_transf"/>
    <property type="match status" value="1"/>
</dbReference>
<feature type="transmembrane region" description="Helical" evidence="7">
    <location>
        <begin position="12"/>
        <end position="39"/>
    </location>
</feature>
<evidence type="ECO:0000256" key="3">
    <source>
        <dbReference type="ARBA" id="ARBA00022679"/>
    </source>
</evidence>
<evidence type="ECO:0000256" key="1">
    <source>
        <dbReference type="ARBA" id="ARBA00004141"/>
    </source>
</evidence>
<comment type="similarity">
    <text evidence="2">Belongs to the bacterial sugar transferase family.</text>
</comment>
<evidence type="ECO:0000256" key="6">
    <source>
        <dbReference type="ARBA" id="ARBA00023136"/>
    </source>
</evidence>
<dbReference type="GO" id="GO:0016740">
    <property type="term" value="F:transferase activity"/>
    <property type="evidence" value="ECO:0007669"/>
    <property type="project" value="UniProtKB-KW"/>
</dbReference>
<dbReference type="Pfam" id="PF13727">
    <property type="entry name" value="CoA_binding_3"/>
    <property type="match status" value="1"/>
</dbReference>
<keyword evidence="10" id="KW-1185">Reference proteome</keyword>
<dbReference type="PANTHER" id="PTHR30576:SF0">
    <property type="entry name" value="UNDECAPRENYL-PHOSPHATE N-ACETYLGALACTOSAMINYL 1-PHOSPHATE TRANSFERASE-RELATED"/>
    <property type="match status" value="1"/>
</dbReference>
<dbReference type="InterPro" id="IPR017475">
    <property type="entry name" value="EPS_sugar_tfrase"/>
</dbReference>